<organism evidence="3 4">
    <name type="scientific">Kitasatospora cathayae</name>
    <dbReference type="NCBI Taxonomy" id="3004092"/>
    <lineage>
        <taxon>Bacteria</taxon>
        <taxon>Bacillati</taxon>
        <taxon>Actinomycetota</taxon>
        <taxon>Actinomycetes</taxon>
        <taxon>Kitasatosporales</taxon>
        <taxon>Streptomycetaceae</taxon>
        <taxon>Kitasatospora</taxon>
    </lineage>
</organism>
<evidence type="ECO:0000313" key="4">
    <source>
        <dbReference type="Proteomes" id="UP001212821"/>
    </source>
</evidence>
<feature type="chain" id="PRO_5046801382" evidence="2">
    <location>
        <begin position="31"/>
        <end position="184"/>
    </location>
</feature>
<evidence type="ECO:0000313" key="3">
    <source>
        <dbReference type="EMBL" id="WBP85105.1"/>
    </source>
</evidence>
<reference evidence="4" key="1">
    <citation type="submission" date="2022-12" db="EMBL/GenBank/DDBJ databases">
        <authorList>
            <person name="Mo P."/>
        </authorList>
    </citation>
    <scope>NUCLEOTIDE SEQUENCE [LARGE SCALE GENOMIC DNA]</scope>
    <source>
        <strain evidence="4">HUAS 3-15</strain>
    </source>
</reference>
<keyword evidence="1" id="KW-0472">Membrane</keyword>
<keyword evidence="2" id="KW-0732">Signal</keyword>
<feature type="transmembrane region" description="Helical" evidence="1">
    <location>
        <begin position="146"/>
        <end position="163"/>
    </location>
</feature>
<name>A0ABY7PXE0_9ACTN</name>
<keyword evidence="1" id="KW-1133">Transmembrane helix</keyword>
<dbReference type="RefSeq" id="WP_270140826.1">
    <property type="nucleotide sequence ID" value="NZ_CP115450.1"/>
</dbReference>
<gene>
    <name evidence="3" type="ORF">O1G21_04060</name>
</gene>
<dbReference type="Proteomes" id="UP001212821">
    <property type="component" value="Chromosome"/>
</dbReference>
<sequence>MRSRAAVGHLVALVAAVVTSLSAPAGSAWAHGTESDQAAVLVEQALALIANEAGADRVAERIHDAAEAPDQMGVDAAKVKSALELTERPDAGAAELAQARGLLLDAVGGQLPSRPTAGPAVGTETGTSVILDEFRPGRGIRNGGDVALLVISVAVLGVGLFLVRRWRPPHTIRQLEHRGARRAG</sequence>
<protein>
    <submittedName>
        <fullName evidence="3">Uncharacterized protein</fullName>
    </submittedName>
</protein>
<dbReference type="EMBL" id="CP115450">
    <property type="protein sequence ID" value="WBP85105.1"/>
    <property type="molecule type" value="Genomic_DNA"/>
</dbReference>
<proteinExistence type="predicted"/>
<keyword evidence="1" id="KW-0812">Transmembrane</keyword>
<feature type="signal peptide" evidence="2">
    <location>
        <begin position="1"/>
        <end position="30"/>
    </location>
</feature>
<evidence type="ECO:0000256" key="1">
    <source>
        <dbReference type="SAM" id="Phobius"/>
    </source>
</evidence>
<accession>A0ABY7PXE0</accession>
<keyword evidence="4" id="KW-1185">Reference proteome</keyword>
<evidence type="ECO:0000256" key="2">
    <source>
        <dbReference type="SAM" id="SignalP"/>
    </source>
</evidence>